<dbReference type="InterPro" id="IPR036291">
    <property type="entry name" value="NAD(P)-bd_dom_sf"/>
</dbReference>
<dbReference type="PIRSF" id="PIRSF000124">
    <property type="entry name" value="UDPglc_GDPman_dh"/>
    <property type="match status" value="1"/>
</dbReference>
<dbReference type="PIRSF" id="PIRSF500136">
    <property type="entry name" value="UDP_ManNAc_DH"/>
    <property type="match status" value="1"/>
</dbReference>
<dbReference type="AlphaFoldDB" id="H8L2Q5"/>
<sequence>MSLSSSQHVGVVGLGYVGLPLAVAFGRQLPTTGFDLNRDRVQALREGCDATLELSAEALAAAGQLQLTAELEDLRACDTYIVTVPTPIDEAQRPDLQPLVSACRMLAPLLAAGDLVVFESTVYPGTTEEVCVPLLEAGSGLRFNRDFFCGYSPERINPGEHARPVTAIVKLTSGSTPEAAARVDALYRRIITAGTHLASSIRVAEAAKVIENIQRDVNIALVNELALIFHRLGIDTAEVLAAAGTKWNFLPFKPGLVGGHCISVDPYYLTHKAEVIGYYPELILAARRINSRMGSYVADRLIRLMSERRLHIVDARILVLGFAFKENCPDLRNTRVIDIIRELESSHARVDVHDPWVDAKAAGDEYRIHLVSQPPAGHYDAILLAVAHRQFIAWSPEQIRALGKPGAVVFDVKSVWPVEAVDGRL</sequence>
<gene>
    <name evidence="6" type="ordered locus">Fraau_2030</name>
</gene>
<dbReference type="SUPFAM" id="SSF52413">
    <property type="entry name" value="UDP-glucose/GDP-mannose dehydrogenase C-terminal domain"/>
    <property type="match status" value="1"/>
</dbReference>
<name>H8L2Q5_FRAAD</name>
<dbReference type="KEGG" id="fau:Fraau_2030"/>
<dbReference type="eggNOG" id="COG0677">
    <property type="taxonomic scope" value="Bacteria"/>
</dbReference>
<dbReference type="PANTHER" id="PTHR43491:SF2">
    <property type="entry name" value="UDP-N-ACETYL-D-MANNOSAMINE DEHYDROGENASE"/>
    <property type="match status" value="1"/>
</dbReference>
<dbReference type="Pfam" id="PF03720">
    <property type="entry name" value="UDPG_MGDP_dh_C"/>
    <property type="match status" value="1"/>
</dbReference>
<reference evidence="6" key="1">
    <citation type="submission" date="2012-02" db="EMBL/GenBank/DDBJ databases">
        <title>The complete genome of Frateuria aurantia DSM 6220.</title>
        <authorList>
            <consortium name="US DOE Joint Genome Institute (JGI-PGF)"/>
            <person name="Lucas S."/>
            <person name="Copeland A."/>
            <person name="Lapidus A."/>
            <person name="Glavina del Rio T."/>
            <person name="Dalin E."/>
            <person name="Tice H."/>
            <person name="Bruce D."/>
            <person name="Goodwin L."/>
            <person name="Pitluck S."/>
            <person name="Peters L."/>
            <person name="Ovchinnikova G."/>
            <person name="Teshima H."/>
            <person name="Kyrpides N."/>
            <person name="Mavromatis K."/>
            <person name="Ivanova N."/>
            <person name="Brettin T."/>
            <person name="Detter J.C."/>
            <person name="Han C."/>
            <person name="Larimer F."/>
            <person name="Land M."/>
            <person name="Hauser L."/>
            <person name="Markowitz V."/>
            <person name="Cheng J.-F."/>
            <person name="Hugenholtz P."/>
            <person name="Woyke T."/>
            <person name="Wu D."/>
            <person name="Brambilla E."/>
            <person name="Klenk H.-P."/>
            <person name="Eisen J.A."/>
        </authorList>
    </citation>
    <scope>NUCLEOTIDE SEQUENCE</scope>
    <source>
        <strain evidence="6">DSM 6220</strain>
    </source>
</reference>
<dbReference type="InterPro" id="IPR036220">
    <property type="entry name" value="UDP-Glc/GDP-Man_DH_C_sf"/>
</dbReference>
<dbReference type="SMART" id="SM00984">
    <property type="entry name" value="UDPG_MGDP_dh_C"/>
    <property type="match status" value="1"/>
</dbReference>
<keyword evidence="2" id="KW-0560">Oxidoreductase</keyword>
<dbReference type="Pfam" id="PF03721">
    <property type="entry name" value="UDPG_MGDP_dh_N"/>
    <property type="match status" value="1"/>
</dbReference>
<dbReference type="Gene3D" id="3.40.50.720">
    <property type="entry name" value="NAD(P)-binding Rossmann-like Domain"/>
    <property type="match status" value="2"/>
</dbReference>
<evidence type="ECO:0000313" key="7">
    <source>
        <dbReference type="Proteomes" id="UP000005234"/>
    </source>
</evidence>
<dbReference type="InterPro" id="IPR017476">
    <property type="entry name" value="UDP-Glc/GDP-Man"/>
</dbReference>
<dbReference type="GO" id="GO:0051287">
    <property type="term" value="F:NAD binding"/>
    <property type="evidence" value="ECO:0007669"/>
    <property type="project" value="InterPro"/>
</dbReference>
<feature type="domain" description="UDP-glucose/GDP-mannose dehydrogenase C-terminal" evidence="5">
    <location>
        <begin position="318"/>
        <end position="418"/>
    </location>
</feature>
<evidence type="ECO:0000256" key="3">
    <source>
        <dbReference type="ARBA" id="ARBA00023027"/>
    </source>
</evidence>
<organism evidence="6 7">
    <name type="scientific">Frateuria aurantia (strain ATCC 33424 / DSM 6220 / KCTC 2777 / LMG 1558 / NBRC 3245 / NCIMB 13370)</name>
    <name type="common">Acetobacter aurantius</name>
    <dbReference type="NCBI Taxonomy" id="767434"/>
    <lineage>
        <taxon>Bacteria</taxon>
        <taxon>Pseudomonadati</taxon>
        <taxon>Pseudomonadota</taxon>
        <taxon>Gammaproteobacteria</taxon>
        <taxon>Lysobacterales</taxon>
        <taxon>Rhodanobacteraceae</taxon>
        <taxon>Frateuria</taxon>
    </lineage>
</organism>
<dbReference type="EMBL" id="CP003350">
    <property type="protein sequence ID" value="AFC86414.1"/>
    <property type="molecule type" value="Genomic_DNA"/>
</dbReference>
<dbReference type="InterPro" id="IPR028359">
    <property type="entry name" value="UDP_ManNAc/GlcNAc_DH"/>
</dbReference>
<dbReference type="GO" id="GO:0016616">
    <property type="term" value="F:oxidoreductase activity, acting on the CH-OH group of donors, NAD or NADP as acceptor"/>
    <property type="evidence" value="ECO:0007669"/>
    <property type="project" value="InterPro"/>
</dbReference>
<dbReference type="GO" id="GO:0000271">
    <property type="term" value="P:polysaccharide biosynthetic process"/>
    <property type="evidence" value="ECO:0007669"/>
    <property type="project" value="InterPro"/>
</dbReference>
<evidence type="ECO:0000256" key="4">
    <source>
        <dbReference type="PIRNR" id="PIRNR000124"/>
    </source>
</evidence>
<dbReference type="InterPro" id="IPR014026">
    <property type="entry name" value="UDP-Glc/GDP-Man_DH_dimer"/>
</dbReference>
<dbReference type="Pfam" id="PF00984">
    <property type="entry name" value="UDPG_MGDP_dh"/>
    <property type="match status" value="1"/>
</dbReference>
<proteinExistence type="inferred from homology"/>
<dbReference type="STRING" id="767434.Fraau_2030"/>
<dbReference type="PANTHER" id="PTHR43491">
    <property type="entry name" value="UDP-N-ACETYL-D-MANNOSAMINE DEHYDROGENASE"/>
    <property type="match status" value="1"/>
</dbReference>
<dbReference type="GO" id="GO:0016628">
    <property type="term" value="F:oxidoreductase activity, acting on the CH-CH group of donors, NAD or NADP as acceptor"/>
    <property type="evidence" value="ECO:0007669"/>
    <property type="project" value="InterPro"/>
</dbReference>
<protein>
    <submittedName>
        <fullName evidence="6">Nucleotide sugar dehydrogenase</fullName>
    </submittedName>
</protein>
<dbReference type="SUPFAM" id="SSF51735">
    <property type="entry name" value="NAD(P)-binding Rossmann-fold domains"/>
    <property type="match status" value="1"/>
</dbReference>
<dbReference type="InterPro" id="IPR001732">
    <property type="entry name" value="UDP-Glc/GDP-Man_DH_N"/>
</dbReference>
<dbReference type="InterPro" id="IPR014027">
    <property type="entry name" value="UDP-Glc/GDP-Man_DH_C"/>
</dbReference>
<accession>H8L2Q5</accession>
<dbReference type="SUPFAM" id="SSF48179">
    <property type="entry name" value="6-phosphogluconate dehydrogenase C-terminal domain-like"/>
    <property type="match status" value="1"/>
</dbReference>
<evidence type="ECO:0000256" key="1">
    <source>
        <dbReference type="ARBA" id="ARBA00006601"/>
    </source>
</evidence>
<dbReference type="RefSeq" id="WP_014403417.1">
    <property type="nucleotide sequence ID" value="NC_017033.1"/>
</dbReference>
<evidence type="ECO:0000256" key="2">
    <source>
        <dbReference type="ARBA" id="ARBA00023002"/>
    </source>
</evidence>
<evidence type="ECO:0000259" key="5">
    <source>
        <dbReference type="SMART" id="SM00984"/>
    </source>
</evidence>
<dbReference type="OrthoDB" id="9803238at2"/>
<keyword evidence="7" id="KW-1185">Reference proteome</keyword>
<dbReference type="HOGENOM" id="CLU_023810_3_1_6"/>
<evidence type="ECO:0000313" key="6">
    <source>
        <dbReference type="EMBL" id="AFC86414.1"/>
    </source>
</evidence>
<dbReference type="Proteomes" id="UP000005234">
    <property type="component" value="Chromosome"/>
</dbReference>
<dbReference type="InterPro" id="IPR008927">
    <property type="entry name" value="6-PGluconate_DH-like_C_sf"/>
</dbReference>
<dbReference type="NCBIfam" id="TIGR03026">
    <property type="entry name" value="NDP-sugDHase"/>
    <property type="match status" value="1"/>
</dbReference>
<comment type="similarity">
    <text evidence="1 4">Belongs to the UDP-glucose/GDP-mannose dehydrogenase family.</text>
</comment>
<keyword evidence="3" id="KW-0520">NAD</keyword>